<evidence type="ECO:0000256" key="3">
    <source>
        <dbReference type="ARBA" id="ARBA00004637"/>
    </source>
</evidence>
<dbReference type="CDD" id="cd24141">
    <property type="entry name" value="NDUFS5-like"/>
    <property type="match status" value="1"/>
</dbReference>
<keyword evidence="14" id="KW-1185">Reference proteome</keyword>
<dbReference type="PROSITE" id="PS51808">
    <property type="entry name" value="CHCH"/>
    <property type="match status" value="1"/>
</dbReference>
<evidence type="ECO:0000256" key="4">
    <source>
        <dbReference type="ARBA" id="ARBA00007372"/>
    </source>
</evidence>
<keyword evidence="7" id="KW-0999">Mitochondrion inner membrane</keyword>
<reference evidence="13 14" key="1">
    <citation type="journal article" date="2019" name="Genome Biol. Evol.">
        <title>Insights into the evolution of the New World diploid cottons (Gossypium, subgenus Houzingenia) based on genome sequencing.</title>
        <authorList>
            <person name="Grover C.E."/>
            <person name="Arick M.A. 2nd"/>
            <person name="Thrash A."/>
            <person name="Conover J.L."/>
            <person name="Sanders W.S."/>
            <person name="Peterson D.G."/>
            <person name="Frelichowski J.E."/>
            <person name="Scheffler J.A."/>
            <person name="Scheffler B.E."/>
            <person name="Wendel J.F."/>
        </authorList>
    </citation>
    <scope>NUCLEOTIDE SEQUENCE [LARGE SCALE GENOMIC DNA]</scope>
    <source>
        <strain evidence="13">27</strain>
        <tissue evidence="13">Leaf</tissue>
    </source>
</reference>
<evidence type="ECO:0000313" key="14">
    <source>
        <dbReference type="Proteomes" id="UP000593561"/>
    </source>
</evidence>
<dbReference type="GO" id="GO:0005743">
    <property type="term" value="C:mitochondrial inner membrane"/>
    <property type="evidence" value="ECO:0007669"/>
    <property type="project" value="UniProtKB-SubCell"/>
</dbReference>
<evidence type="ECO:0000256" key="10">
    <source>
        <dbReference type="ARBA" id="ARBA00023136"/>
    </source>
</evidence>
<evidence type="ECO:0000256" key="5">
    <source>
        <dbReference type="ARBA" id="ARBA00022448"/>
    </source>
</evidence>
<evidence type="ECO:0000313" key="13">
    <source>
        <dbReference type="EMBL" id="MBA0610495.1"/>
    </source>
</evidence>
<name>A0A7J8R9V5_GOSDV</name>
<dbReference type="AlphaFoldDB" id="A0A7J8R9V5"/>
<keyword evidence="8" id="KW-0249">Electron transport</keyword>
<keyword evidence="11 12" id="KW-1015">Disulfide bond</keyword>
<dbReference type="InterPro" id="IPR019342">
    <property type="entry name" value="NADH_UbQ_OxRdtase_FeS-su5"/>
</dbReference>
<evidence type="ECO:0000256" key="1">
    <source>
        <dbReference type="ARBA" id="ARBA00003195"/>
    </source>
</evidence>
<evidence type="ECO:0000256" key="7">
    <source>
        <dbReference type="ARBA" id="ARBA00022792"/>
    </source>
</evidence>
<evidence type="ECO:0000256" key="11">
    <source>
        <dbReference type="ARBA" id="ARBA00023157"/>
    </source>
</evidence>
<dbReference type="GO" id="GO:0032981">
    <property type="term" value="P:mitochondrial respiratory chain complex I assembly"/>
    <property type="evidence" value="ECO:0007669"/>
    <property type="project" value="TreeGrafter"/>
</dbReference>
<proteinExistence type="inferred from homology"/>
<gene>
    <name evidence="13" type="ORF">Godav_011337</name>
</gene>
<organism evidence="13 14">
    <name type="scientific">Gossypium davidsonii</name>
    <name type="common">Davidson's cotton</name>
    <name type="synonym">Gossypium klotzschianum subsp. davidsonii</name>
    <dbReference type="NCBI Taxonomy" id="34287"/>
    <lineage>
        <taxon>Eukaryota</taxon>
        <taxon>Viridiplantae</taxon>
        <taxon>Streptophyta</taxon>
        <taxon>Embryophyta</taxon>
        <taxon>Tracheophyta</taxon>
        <taxon>Spermatophyta</taxon>
        <taxon>Magnoliopsida</taxon>
        <taxon>eudicotyledons</taxon>
        <taxon>Gunneridae</taxon>
        <taxon>Pentapetalae</taxon>
        <taxon>rosids</taxon>
        <taxon>malvids</taxon>
        <taxon>Malvales</taxon>
        <taxon>Malvaceae</taxon>
        <taxon>Malvoideae</taxon>
        <taxon>Gossypium</taxon>
    </lineage>
</organism>
<protein>
    <submittedName>
        <fullName evidence="13">Uncharacterized protein</fullName>
    </submittedName>
</protein>
<keyword evidence="9" id="KW-0496">Mitochondrion</keyword>
<sequence>MASGWGINGTKGRCYDFWVDFSECMSRCREPKDCSLLREDYLECLHHSKEERLKVKPSEQLHFLGFDLMFSPLRGEGLYRFNQLVGSKNPVRCELRSMFQRRNRIYKEEQRKIRAAARKEKDGGDARATEAMVNLSSLDLDETAIFATLIFKF</sequence>
<dbReference type="PANTHER" id="PTHR15224">
    <property type="entry name" value="NADH DEHYDROGENASE [UBIQUINONE] IRON-SULFUR PROTEIN 5"/>
    <property type="match status" value="1"/>
</dbReference>
<comment type="caution">
    <text evidence="13">The sequence shown here is derived from an EMBL/GenBank/DDBJ whole genome shotgun (WGS) entry which is preliminary data.</text>
</comment>
<keyword evidence="10" id="KW-0472">Membrane</keyword>
<evidence type="ECO:0000256" key="6">
    <source>
        <dbReference type="ARBA" id="ARBA00022660"/>
    </source>
</evidence>
<feature type="disulfide bond" evidence="12">
    <location>
        <begin position="24"/>
        <end position="34"/>
    </location>
</feature>
<comment type="subcellular location">
    <subcellularLocation>
        <location evidence="3">Mitochondrion inner membrane</location>
        <topology evidence="3">Peripheral membrane protein</topology>
    </subcellularLocation>
    <subcellularLocation>
        <location evidence="2">Mitochondrion intermembrane space</location>
    </subcellularLocation>
</comment>
<comment type="similarity">
    <text evidence="4">Belongs to the complex I NDUFS5 subunit family.</text>
</comment>
<dbReference type="PANTHER" id="PTHR15224:SF7">
    <property type="entry name" value="NADH DEHYDROGENASE [UBIQUINONE] IRON-SULFUR PROTEIN 5-A-RELATED"/>
    <property type="match status" value="1"/>
</dbReference>
<comment type="function">
    <text evidence="1">Accessory subunit of the mitochondrial membrane respiratory chain NADH dehydrogenase (Complex I), that is believed not to be involved in catalysis. Complex I functions in the transfer of electrons from NADH to the respiratory chain. The immediate electron acceptor for the enzyme is believed to be ubiquinone.</text>
</comment>
<feature type="disulfide bond" evidence="12">
    <location>
        <begin position="14"/>
        <end position="44"/>
    </location>
</feature>
<dbReference type="EMBL" id="JABFAC010000004">
    <property type="protein sequence ID" value="MBA0610495.1"/>
    <property type="molecule type" value="Genomic_DNA"/>
</dbReference>
<dbReference type="Proteomes" id="UP000593561">
    <property type="component" value="Unassembled WGS sequence"/>
</dbReference>
<evidence type="ECO:0000256" key="12">
    <source>
        <dbReference type="PIRSR" id="PIRSR619342-50"/>
    </source>
</evidence>
<accession>A0A7J8R9V5</accession>
<keyword evidence="6" id="KW-0679">Respiratory chain</keyword>
<evidence type="ECO:0000256" key="2">
    <source>
        <dbReference type="ARBA" id="ARBA00004569"/>
    </source>
</evidence>
<evidence type="ECO:0000256" key="9">
    <source>
        <dbReference type="ARBA" id="ARBA00023128"/>
    </source>
</evidence>
<dbReference type="GO" id="GO:0005758">
    <property type="term" value="C:mitochondrial intermembrane space"/>
    <property type="evidence" value="ECO:0007669"/>
    <property type="project" value="UniProtKB-SubCell"/>
</dbReference>
<keyword evidence="5" id="KW-0813">Transport</keyword>
<evidence type="ECO:0000256" key="8">
    <source>
        <dbReference type="ARBA" id="ARBA00022982"/>
    </source>
</evidence>